<dbReference type="InterPro" id="IPR016130">
    <property type="entry name" value="Tyr_Pase_AS"/>
</dbReference>
<dbReference type="InterPro" id="IPR029021">
    <property type="entry name" value="Prot-tyrosine_phosphatase-like"/>
</dbReference>
<accession>A0A7S3DMM3</accession>
<dbReference type="EMBL" id="HBHT01012305">
    <property type="protein sequence ID" value="CAD9957421.1"/>
    <property type="molecule type" value="Transcribed_RNA"/>
</dbReference>
<evidence type="ECO:0000256" key="1">
    <source>
        <dbReference type="ARBA" id="ARBA00008601"/>
    </source>
</evidence>
<dbReference type="Pfam" id="PF00782">
    <property type="entry name" value="DSPc"/>
    <property type="match status" value="1"/>
</dbReference>
<reference evidence="6" key="1">
    <citation type="submission" date="2021-01" db="EMBL/GenBank/DDBJ databases">
        <authorList>
            <person name="Corre E."/>
            <person name="Pelletier E."/>
            <person name="Niang G."/>
            <person name="Scheremetjew M."/>
            <person name="Finn R."/>
            <person name="Kale V."/>
            <person name="Holt S."/>
            <person name="Cochrane G."/>
            <person name="Meng A."/>
            <person name="Brown T."/>
            <person name="Cohen L."/>
        </authorList>
    </citation>
    <scope>NUCLEOTIDE SEQUENCE</scope>
    <source>
        <strain evidence="6">CCMP125</strain>
    </source>
</reference>
<dbReference type="InterPro" id="IPR000387">
    <property type="entry name" value="Tyr_Pase_dom"/>
</dbReference>
<dbReference type="PROSITE" id="PS50054">
    <property type="entry name" value="TYR_PHOSPHATASE_DUAL"/>
    <property type="match status" value="1"/>
</dbReference>
<sequence>MHKSDRQSYESLTDAGIGGIVNCTKVIECLYRKEGIKYCQVAINDVVAADLLTYLPGATAFVHTCLNHFGVSVLVHCMAGVSRSTSIVLAYLVEYEGMTLEEAFVHVKKRRPHVQPNNGFWAQLLSYEKQCQQARQQKNANSDDEEVVVSSLVLSQQQQSNDVSTIDKEWAQKSSALYGACRDMELPEEAFIDGCFGQLAQLQHPVTDIERNAILNVALDYIWGRGVLEVEVDWLALVCRALDQQGDTTLVERPDEDDNNAVAASGLFGNRSCDVVAALLKDPDSEFCFTWTGEIYEHQVIRVFTALGVTNLEG</sequence>
<dbReference type="InterPro" id="IPR000340">
    <property type="entry name" value="Dual-sp_phosphatase_cat-dom"/>
</dbReference>
<evidence type="ECO:0008006" key="7">
    <source>
        <dbReference type="Google" id="ProtNLM"/>
    </source>
</evidence>
<dbReference type="CDD" id="cd14498">
    <property type="entry name" value="DSP"/>
    <property type="match status" value="1"/>
</dbReference>
<evidence type="ECO:0000259" key="4">
    <source>
        <dbReference type="PROSITE" id="PS50054"/>
    </source>
</evidence>
<dbReference type="PROSITE" id="PS50056">
    <property type="entry name" value="TYR_PHOSPHATASE_2"/>
    <property type="match status" value="1"/>
</dbReference>
<proteinExistence type="inferred from homology"/>
<dbReference type="InterPro" id="IPR052103">
    <property type="entry name" value="Dual_spec_Phospatases"/>
</dbReference>
<name>A0A7S3DMM3_9STRA</name>
<dbReference type="PROSITE" id="PS00383">
    <property type="entry name" value="TYR_PHOSPHATASE_1"/>
    <property type="match status" value="1"/>
</dbReference>
<dbReference type="AlphaFoldDB" id="A0A7S3DMM3"/>
<evidence type="ECO:0000259" key="5">
    <source>
        <dbReference type="PROSITE" id="PS50056"/>
    </source>
</evidence>
<evidence type="ECO:0000256" key="2">
    <source>
        <dbReference type="ARBA" id="ARBA00022801"/>
    </source>
</evidence>
<dbReference type="PANTHER" id="PTHR45961">
    <property type="entry name" value="IP21249P"/>
    <property type="match status" value="1"/>
</dbReference>
<keyword evidence="2" id="KW-0378">Hydrolase</keyword>
<dbReference type="Gene3D" id="3.90.190.10">
    <property type="entry name" value="Protein tyrosine phosphatase superfamily"/>
    <property type="match status" value="1"/>
</dbReference>
<organism evidence="6">
    <name type="scientific">Entomoneis paludosa</name>
    <dbReference type="NCBI Taxonomy" id="265537"/>
    <lineage>
        <taxon>Eukaryota</taxon>
        <taxon>Sar</taxon>
        <taxon>Stramenopiles</taxon>
        <taxon>Ochrophyta</taxon>
        <taxon>Bacillariophyta</taxon>
        <taxon>Bacillariophyceae</taxon>
        <taxon>Bacillariophycidae</taxon>
        <taxon>Entomoneidaceae</taxon>
        <taxon>Entomoneis</taxon>
    </lineage>
</organism>
<dbReference type="SMART" id="SM00195">
    <property type="entry name" value="DSPc"/>
    <property type="match status" value="1"/>
</dbReference>
<dbReference type="InterPro" id="IPR020422">
    <property type="entry name" value="TYR_PHOSPHATASE_DUAL_dom"/>
</dbReference>
<dbReference type="GO" id="GO:0005737">
    <property type="term" value="C:cytoplasm"/>
    <property type="evidence" value="ECO:0007669"/>
    <property type="project" value="TreeGrafter"/>
</dbReference>
<feature type="domain" description="Tyrosine specific protein phosphatases" evidence="5">
    <location>
        <begin position="52"/>
        <end position="114"/>
    </location>
</feature>
<evidence type="ECO:0000313" key="6">
    <source>
        <dbReference type="EMBL" id="CAD9957421.1"/>
    </source>
</evidence>
<dbReference type="SUPFAM" id="SSF52799">
    <property type="entry name" value="(Phosphotyrosine protein) phosphatases II"/>
    <property type="match status" value="1"/>
</dbReference>
<protein>
    <recommendedName>
        <fullName evidence="7">Protein-serine/threonine phosphatase</fullName>
    </recommendedName>
</protein>
<gene>
    <name evidence="6" type="ORF">APAL1065_LOCUS8264</name>
</gene>
<keyword evidence="3" id="KW-0904">Protein phosphatase</keyword>
<dbReference type="PANTHER" id="PTHR45961:SF9">
    <property type="entry name" value="DUAL SPECIFICITY PROTEIN PHOSPHATASE 14"/>
    <property type="match status" value="1"/>
</dbReference>
<feature type="domain" description="Tyrosine-protein phosphatase" evidence="4">
    <location>
        <begin position="1"/>
        <end position="133"/>
    </location>
</feature>
<evidence type="ECO:0000256" key="3">
    <source>
        <dbReference type="ARBA" id="ARBA00022912"/>
    </source>
</evidence>
<comment type="similarity">
    <text evidence="1">Belongs to the protein-tyrosine phosphatase family. Non-receptor class dual specificity subfamily.</text>
</comment>
<dbReference type="GO" id="GO:0004721">
    <property type="term" value="F:phosphoprotein phosphatase activity"/>
    <property type="evidence" value="ECO:0007669"/>
    <property type="project" value="UniProtKB-KW"/>
</dbReference>